<comment type="caution">
    <text evidence="1">The sequence shown here is derived from an EMBL/GenBank/DDBJ whole genome shotgun (WGS) entry which is preliminary data.</text>
</comment>
<evidence type="ECO:0000313" key="1">
    <source>
        <dbReference type="EMBL" id="MBL1107389.1"/>
    </source>
</evidence>
<name>A0ABS1P4U3_9ACTN</name>
<protein>
    <submittedName>
        <fullName evidence="1">Uncharacterized protein</fullName>
    </submittedName>
</protein>
<accession>A0ABS1P4U3</accession>
<evidence type="ECO:0000313" key="2">
    <source>
        <dbReference type="Proteomes" id="UP000621386"/>
    </source>
</evidence>
<proteinExistence type="predicted"/>
<organism evidence="1 2">
    <name type="scientific">Streptomyces musisoli</name>
    <dbReference type="NCBI Taxonomy" id="2802280"/>
    <lineage>
        <taxon>Bacteria</taxon>
        <taxon>Bacillati</taxon>
        <taxon>Actinomycetota</taxon>
        <taxon>Actinomycetes</taxon>
        <taxon>Kitasatosporales</taxon>
        <taxon>Streptomycetaceae</taxon>
        <taxon>Streptomyces</taxon>
    </lineage>
</organism>
<dbReference type="Proteomes" id="UP000621386">
    <property type="component" value="Unassembled WGS sequence"/>
</dbReference>
<keyword evidence="2" id="KW-1185">Reference proteome</keyword>
<sequence length="126" mass="13484">MGTSFQTPPVVQHLSFHDRQAARRRNETAYDVTTAVKALPTLHVAFQATPDAVLVSATDMDVLAAWLDVMGGTITTVDLPSGQTVWTLHTSTWTDSPRVPAVPVFVSVVQVTGESVMPEIRAAVAA</sequence>
<reference evidence="1 2" key="1">
    <citation type="submission" date="2021-01" db="EMBL/GenBank/DDBJ databases">
        <title>WGS of actinomycetes isolated from Thailand.</title>
        <authorList>
            <person name="Thawai C."/>
        </authorList>
    </citation>
    <scope>NUCLEOTIDE SEQUENCE [LARGE SCALE GENOMIC DNA]</scope>
    <source>
        <strain evidence="1 2">CH5-8</strain>
    </source>
</reference>
<dbReference type="RefSeq" id="WP_201821170.1">
    <property type="nucleotide sequence ID" value="NZ_JAERRH010000008.1"/>
</dbReference>
<dbReference type="EMBL" id="JAERRH010000008">
    <property type="protein sequence ID" value="MBL1107389.1"/>
    <property type="molecule type" value="Genomic_DNA"/>
</dbReference>
<gene>
    <name evidence="1" type="ORF">JK361_22745</name>
</gene>